<keyword evidence="1" id="KW-0175">Coiled coil</keyword>
<sequence>MERNREVRSLAHPSDSVELTYRTDVKQYTSGHLNHNKLYKPSEKIKQGRWYSARKQTSFVTERNQFLVEHERTRKMKNCSGNFCSSIPLLPAQAESSFPNDRHPQSPVISIGASVDANSNAPEILKLKLAKEEYQFIPSYLAGVTKTDQFNKFLQFQKEFIAKHELLQNDLTGKKVSEQHERKLAKELQKICGYDPLNFKRLQVVEEVFEDICNSSLIFGDILKEIKSEYELYIMMLLDSLPMAQYKRYGCSLRCKVTSTSSSVLLTMSLCVYVFILPETCRQQDTKGAQKPLSVSEQHESMRCKILSKWEEMKILETKKKETMVYAGITDNMENTLKEIEHLDKVLCDHHGVQPLPLKQEACNFILTVADYGLQT</sequence>
<proteinExistence type="predicted"/>
<evidence type="ECO:0000259" key="2">
    <source>
        <dbReference type="Pfam" id="PF15739"/>
    </source>
</evidence>
<dbReference type="Pfam" id="PF15739">
    <property type="entry name" value="TSNAXIP1_N"/>
    <property type="match status" value="1"/>
</dbReference>
<name>A0A8B9VLM4_9AVES</name>
<accession>A0A8B9VLM4</accession>
<feature type="domain" description="Translin-associated factor X-interacting protein 1 N-terminal" evidence="2">
    <location>
        <begin position="181"/>
        <end position="250"/>
    </location>
</feature>
<reference evidence="3" key="2">
    <citation type="submission" date="2025-09" db="UniProtKB">
        <authorList>
            <consortium name="Ensembl"/>
        </authorList>
    </citation>
    <scope>IDENTIFICATION</scope>
</reference>
<dbReference type="AlphaFoldDB" id="A0A8B9VLM4"/>
<dbReference type="PANTHER" id="PTHR34916:SF1">
    <property type="entry name" value="GI:13385330"/>
    <property type="match status" value="1"/>
</dbReference>
<reference evidence="3" key="1">
    <citation type="submission" date="2025-08" db="UniProtKB">
        <authorList>
            <consortium name="Ensembl"/>
        </authorList>
    </citation>
    <scope>IDENTIFICATION</scope>
</reference>
<keyword evidence="4" id="KW-1185">Reference proteome</keyword>
<dbReference type="Ensembl" id="ENSAZOT00000028056.1">
    <property type="protein sequence ID" value="ENSAZOP00000026153.1"/>
    <property type="gene ID" value="ENSAZOG00000016721.1"/>
</dbReference>
<evidence type="ECO:0000313" key="3">
    <source>
        <dbReference type="Ensembl" id="ENSAZOP00000026153.1"/>
    </source>
</evidence>
<evidence type="ECO:0000256" key="1">
    <source>
        <dbReference type="ARBA" id="ARBA00023054"/>
    </source>
</evidence>
<evidence type="ECO:0000313" key="4">
    <source>
        <dbReference type="Proteomes" id="UP000694549"/>
    </source>
</evidence>
<protein>
    <submittedName>
        <fullName evidence="3">Chromosome 6 open reading frame 118</fullName>
    </submittedName>
</protein>
<dbReference type="InterPro" id="IPR032755">
    <property type="entry name" value="TSNAXIP1_N"/>
</dbReference>
<dbReference type="Proteomes" id="UP000694549">
    <property type="component" value="Unplaced"/>
</dbReference>
<organism evidence="3 4">
    <name type="scientific">Anas zonorhyncha</name>
    <name type="common">Eastern spot-billed duck</name>
    <dbReference type="NCBI Taxonomy" id="75864"/>
    <lineage>
        <taxon>Eukaryota</taxon>
        <taxon>Metazoa</taxon>
        <taxon>Chordata</taxon>
        <taxon>Craniata</taxon>
        <taxon>Vertebrata</taxon>
        <taxon>Euteleostomi</taxon>
        <taxon>Archelosauria</taxon>
        <taxon>Archosauria</taxon>
        <taxon>Dinosauria</taxon>
        <taxon>Saurischia</taxon>
        <taxon>Theropoda</taxon>
        <taxon>Coelurosauria</taxon>
        <taxon>Aves</taxon>
        <taxon>Neognathae</taxon>
        <taxon>Galloanserae</taxon>
        <taxon>Anseriformes</taxon>
        <taxon>Anatidae</taxon>
        <taxon>Anatinae</taxon>
        <taxon>Anas</taxon>
    </lineage>
</organism>
<dbReference type="PANTHER" id="PTHR34916">
    <property type="entry name" value="GI:13385330"/>
    <property type="match status" value="1"/>
</dbReference>